<evidence type="ECO:0000313" key="3">
    <source>
        <dbReference type="Proteomes" id="UP000188219"/>
    </source>
</evidence>
<dbReference type="Gene3D" id="3.40.50.10540">
    <property type="entry name" value="Crotonobetainyl-coa:carnitine coa-transferase, domain 1"/>
    <property type="match status" value="1"/>
</dbReference>
<name>A0A1Q2M5H7_9GAMM</name>
<dbReference type="InterPro" id="IPR023606">
    <property type="entry name" value="CoA-Trfase_III_dom_1_sf"/>
</dbReference>
<dbReference type="GO" id="GO:0008410">
    <property type="term" value="F:CoA-transferase activity"/>
    <property type="evidence" value="ECO:0007669"/>
    <property type="project" value="TreeGrafter"/>
</dbReference>
<organism evidence="2 3">
    <name type="scientific">Microbulbifer agarilyticus</name>
    <dbReference type="NCBI Taxonomy" id="260552"/>
    <lineage>
        <taxon>Bacteria</taxon>
        <taxon>Pseudomonadati</taxon>
        <taxon>Pseudomonadota</taxon>
        <taxon>Gammaproteobacteria</taxon>
        <taxon>Cellvibrionales</taxon>
        <taxon>Microbulbiferaceae</taxon>
        <taxon>Microbulbifer</taxon>
    </lineage>
</organism>
<dbReference type="Pfam" id="PF02515">
    <property type="entry name" value="CoA_transf_3"/>
    <property type="match status" value="1"/>
</dbReference>
<dbReference type="EMBL" id="CP019650">
    <property type="protein sequence ID" value="AQQ67926.1"/>
    <property type="molecule type" value="Genomic_DNA"/>
</dbReference>
<evidence type="ECO:0000256" key="1">
    <source>
        <dbReference type="ARBA" id="ARBA00022679"/>
    </source>
</evidence>
<dbReference type="STRING" id="260552.Mag101_09920"/>
<dbReference type="PANTHER" id="PTHR48207">
    <property type="entry name" value="SUCCINATE--HYDROXYMETHYLGLUTARATE COA-TRANSFERASE"/>
    <property type="match status" value="1"/>
</dbReference>
<dbReference type="PANTHER" id="PTHR48207:SF3">
    <property type="entry name" value="SUCCINATE--HYDROXYMETHYLGLUTARATE COA-TRANSFERASE"/>
    <property type="match status" value="1"/>
</dbReference>
<dbReference type="SUPFAM" id="SSF89796">
    <property type="entry name" value="CoA-transferase family III (CaiB/BaiF)"/>
    <property type="match status" value="1"/>
</dbReference>
<dbReference type="KEGG" id="maga:Mag101_09920"/>
<dbReference type="AlphaFoldDB" id="A0A1Q2M5H7"/>
<protein>
    <submittedName>
        <fullName evidence="2">Formyl-CoA transferase</fullName>
    </submittedName>
</protein>
<dbReference type="InterPro" id="IPR050483">
    <property type="entry name" value="CoA-transferase_III_domain"/>
</dbReference>
<reference evidence="2" key="1">
    <citation type="submission" date="2017-02" db="EMBL/GenBank/DDBJ databases">
        <title>Genome of Microbulbifer agarilyticus GP101.</title>
        <authorList>
            <person name="Jung J."/>
            <person name="Bae S.S."/>
            <person name="Baek K."/>
        </authorList>
    </citation>
    <scope>NUCLEOTIDE SEQUENCE [LARGE SCALE GENOMIC DNA]</scope>
    <source>
        <strain evidence="2">GP101</strain>
    </source>
</reference>
<dbReference type="Proteomes" id="UP000188219">
    <property type="component" value="Chromosome"/>
</dbReference>
<keyword evidence="3" id="KW-1185">Reference proteome</keyword>
<dbReference type="Gene3D" id="3.30.1540.10">
    <property type="entry name" value="formyl-coa transferase, domain 3"/>
    <property type="match status" value="1"/>
</dbReference>
<dbReference type="InterPro" id="IPR044855">
    <property type="entry name" value="CoA-Trfase_III_dom3_sf"/>
</dbReference>
<sequence>MAQQEQLPLAGIKVVEFTHMVMGPAAGGILADLGAEVTKVEPCQGDNTRRLRGSGAGYFAMYNRNKRSLALDLKSKEGKDIALRLVDEADVVIENFRHGAMDRLGLGYADLSARNPRLVYCSLKGFLSGPYEHRTALDEVTQMMGGLAYMTGLPDRPLRAGTSVVDITGGMFGVIAILSALQQRQTSGRGQQVTSSLFETTAYLVGQHMAQQAVTGEEPPPMSVRRSAWSVYDIFLSKENERVFVGVVSDTLWRAFCEEFDLDELANDPALSSNAGRVAARDRLIPQISALFASLPKNDMMARLDRAGIPFAPINKPADLFEDPQLSSAGGLIPVTLENGAETQLPALPVEFGGQRLGLRRDLPEIGEHSVEVARSLGLTDEQIDALLEQGLLLGSQRTEAAN</sequence>
<dbReference type="InterPro" id="IPR003673">
    <property type="entry name" value="CoA-Trfase_fam_III"/>
</dbReference>
<dbReference type="eggNOG" id="COG1804">
    <property type="taxonomic scope" value="Bacteria"/>
</dbReference>
<dbReference type="RefSeq" id="WP_077404179.1">
    <property type="nucleotide sequence ID" value="NZ_CP019650.1"/>
</dbReference>
<proteinExistence type="predicted"/>
<gene>
    <name evidence="2" type="ORF">Mag101_09920</name>
</gene>
<accession>A0A1Q2M5H7</accession>
<dbReference type="OrthoDB" id="9058532at2"/>
<evidence type="ECO:0000313" key="2">
    <source>
        <dbReference type="EMBL" id="AQQ67926.1"/>
    </source>
</evidence>
<keyword evidence="1 2" id="KW-0808">Transferase</keyword>